<dbReference type="AlphaFoldDB" id="A0A8J2JP50"/>
<accession>A0A8J2JP50</accession>
<evidence type="ECO:0000313" key="1">
    <source>
        <dbReference type="EMBL" id="CAG7722742.1"/>
    </source>
</evidence>
<dbReference type="Proteomes" id="UP000708208">
    <property type="component" value="Unassembled WGS sequence"/>
</dbReference>
<gene>
    <name evidence="1" type="ORF">AFUS01_LOCUS11861</name>
</gene>
<keyword evidence="2" id="KW-1185">Reference proteome</keyword>
<evidence type="ECO:0000313" key="2">
    <source>
        <dbReference type="Proteomes" id="UP000708208"/>
    </source>
</evidence>
<organism evidence="1 2">
    <name type="scientific">Allacma fusca</name>
    <dbReference type="NCBI Taxonomy" id="39272"/>
    <lineage>
        <taxon>Eukaryota</taxon>
        <taxon>Metazoa</taxon>
        <taxon>Ecdysozoa</taxon>
        <taxon>Arthropoda</taxon>
        <taxon>Hexapoda</taxon>
        <taxon>Collembola</taxon>
        <taxon>Symphypleona</taxon>
        <taxon>Sminthuridae</taxon>
        <taxon>Allacma</taxon>
    </lineage>
</organism>
<dbReference type="EMBL" id="CAJVCH010092244">
    <property type="protein sequence ID" value="CAG7722742.1"/>
    <property type="molecule type" value="Genomic_DNA"/>
</dbReference>
<protein>
    <submittedName>
        <fullName evidence="1">Uncharacterized protein</fullName>
    </submittedName>
</protein>
<proteinExistence type="predicted"/>
<comment type="caution">
    <text evidence="1">The sequence shown here is derived from an EMBL/GenBank/DDBJ whole genome shotgun (WGS) entry which is preliminary data.</text>
</comment>
<reference evidence="1" key="1">
    <citation type="submission" date="2021-06" db="EMBL/GenBank/DDBJ databases">
        <authorList>
            <person name="Hodson N. C."/>
            <person name="Mongue J. A."/>
            <person name="Jaron S. K."/>
        </authorList>
    </citation>
    <scope>NUCLEOTIDE SEQUENCE</scope>
</reference>
<feature type="non-terminal residue" evidence="1">
    <location>
        <position position="1"/>
    </location>
</feature>
<name>A0A8J2JP50_9HEXA</name>
<sequence>MRTTGKELLWTNGRGWIMTSMERAGSRL</sequence>